<name>F8NKG0_SERL9</name>
<dbReference type="OrthoDB" id="27237at2759"/>
<proteinExistence type="predicted"/>
<sequence>MDVFNRPPAISEDTVQYTIYPPTDLLEKSSVITFATQLQSLVDSLLPDFLWHRDPFQLKVVPNPFTKDAWILEGRMRVGDSVDDEWCAVWLLKEISARWDVVVSVFDSDGEFLLIEAAEALPSWVKPTNSENRIWLHKSHLHLIPLSRTSPPHGKRYRRQLPGANHDDDEDGNLDEQEDYLAVQDALTLVRDTTADTQAPQSVENIVWQRISGYPTSARNHVHITKAYLPVDIARALSVNPSLVQQPVETFYTRDAIQLRSAHRMSRFPPQPSTLSCVRLTRTAYAQLVAQKFHPPKIFGRWREQEGSTEWRWRDVGMKLACGFEMLYQESKNKTDNLKNTPDAIKSSVQAQKDASRRNPDYVKYIQSLVSLGYFRGELEGSQLWNELEDKAVANFLEFSKETDATRPSFASRFSAALSNAPDVIPSSAEGREDSDSWLNVDARDFDDMLARTLGHTKDQSSSDFQPMDTDQPEGEQGAEDAVTKEQTSRLQDLAKKVEGFVEGEGDIEGARFQDEEFSDEEMSGDDDDEKMLDSDDESSDETSDTDLAARQVAMDKLVAPLDPSEYGQMPPSFHSNSQRVTKVMVDNDVVEADSGSGPSIEEVKPARQVRAPILTRDTYEGVDSDDETDEEDIEEDEDSEEDRPQVVGEVEVDMEEEMTEFLEFSRQTLGISDAQWGDIVREREGRSAFVPPSLTPTQSNPTGERSHSTKKESTKVDIGSSGGSLPEQGHSRNPNLDSFEAVMQAMDAELARTRKAPSIPKTGSPMASAAKSSKAQGKSPDVEDDADVEEDMDAELKAILEREDLDDDDELGEGEGMDYNLIKNFLESFKSQAGLSGPVSNLAGRLQPEWALPRDGL</sequence>
<dbReference type="EMBL" id="GL945430">
    <property type="protein sequence ID" value="EGO28426.1"/>
    <property type="molecule type" value="Genomic_DNA"/>
</dbReference>
<dbReference type="KEGG" id="sla:SERLADRAFT_359798"/>
<dbReference type="Pfam" id="PF07093">
    <property type="entry name" value="SGT1"/>
    <property type="match status" value="2"/>
</dbReference>
<accession>F8NKG0</accession>
<feature type="compositionally biased region" description="Acidic residues" evidence="1">
    <location>
        <begin position="783"/>
        <end position="794"/>
    </location>
</feature>
<dbReference type="RefSeq" id="XP_007314625.1">
    <property type="nucleotide sequence ID" value="XM_007314563.1"/>
</dbReference>
<feature type="compositionally biased region" description="Low complexity" evidence="1">
    <location>
        <begin position="768"/>
        <end position="780"/>
    </location>
</feature>
<dbReference type="Proteomes" id="UP000008064">
    <property type="component" value="Unassembled WGS sequence"/>
</dbReference>
<feature type="region of interest" description="Disordered" evidence="1">
    <location>
        <begin position="456"/>
        <end position="578"/>
    </location>
</feature>
<reference evidence="2" key="1">
    <citation type="submission" date="2011-04" db="EMBL/GenBank/DDBJ databases">
        <title>Evolution of plant cell wall degrading machinery underlies the functional diversity of forest fungi.</title>
        <authorList>
            <consortium name="US DOE Joint Genome Institute (JGI-PGF)"/>
            <person name="Eastwood D.C."/>
            <person name="Floudas D."/>
            <person name="Binder M."/>
            <person name="Majcherczyk A."/>
            <person name="Schneider P."/>
            <person name="Aerts A."/>
            <person name="Asiegbu F.O."/>
            <person name="Baker S.E."/>
            <person name="Barry K."/>
            <person name="Bendiksby M."/>
            <person name="Blumentritt M."/>
            <person name="Coutinho P.M."/>
            <person name="Cullen D."/>
            <person name="Cullen D."/>
            <person name="Gathman A."/>
            <person name="Goodell B."/>
            <person name="Henrissat B."/>
            <person name="Ihrmark K."/>
            <person name="Kauserud H."/>
            <person name="Kohler A."/>
            <person name="LaButti K."/>
            <person name="Lapidus A."/>
            <person name="Lavin J.L."/>
            <person name="Lee Y.-H."/>
            <person name="Lindquist E."/>
            <person name="Lilly W."/>
            <person name="Lucas S."/>
            <person name="Morin E."/>
            <person name="Murat C."/>
            <person name="Oguiza J.A."/>
            <person name="Park J."/>
            <person name="Pisabarro A.G."/>
            <person name="Riley R."/>
            <person name="Rosling A."/>
            <person name="Salamov A."/>
            <person name="Schmidt O."/>
            <person name="Schmutz J."/>
            <person name="Skrede I."/>
            <person name="Stenlid J."/>
            <person name="Wiebenga A."/>
            <person name="Xie X."/>
            <person name="Kues U."/>
            <person name="Hibbett D.S."/>
            <person name="Hoffmeister D."/>
            <person name="Hogberg N."/>
            <person name="Martin F."/>
            <person name="Grigoriev I.V."/>
            <person name="Watkinson S.C."/>
        </authorList>
    </citation>
    <scope>NUCLEOTIDE SEQUENCE</scope>
    <source>
        <strain evidence="2">S7.9</strain>
    </source>
</reference>
<feature type="compositionally biased region" description="Basic and acidic residues" evidence="1">
    <location>
        <begin position="482"/>
        <end position="500"/>
    </location>
</feature>
<dbReference type="PANTHER" id="PTHR13060">
    <property type="entry name" value="SGT1 PROTEIN HSGT1 SUPPRESSOR OF GCR2"/>
    <property type="match status" value="1"/>
</dbReference>
<feature type="compositionally biased region" description="Acidic residues" evidence="1">
    <location>
        <begin position="621"/>
        <end position="642"/>
    </location>
</feature>
<evidence type="ECO:0000313" key="2">
    <source>
        <dbReference type="EMBL" id="EGO28426.1"/>
    </source>
</evidence>
<feature type="compositionally biased region" description="Acidic residues" evidence="1">
    <location>
        <begin position="516"/>
        <end position="545"/>
    </location>
</feature>
<dbReference type="InterPro" id="IPR010770">
    <property type="entry name" value="Ecd"/>
</dbReference>
<dbReference type="HOGENOM" id="CLU_006241_1_0_1"/>
<feature type="region of interest" description="Disordered" evidence="1">
    <location>
        <begin position="148"/>
        <end position="173"/>
    </location>
</feature>
<evidence type="ECO:0000256" key="1">
    <source>
        <dbReference type="SAM" id="MobiDB-lite"/>
    </source>
</evidence>
<feature type="compositionally biased region" description="Basic and acidic residues" evidence="1">
    <location>
        <begin position="705"/>
        <end position="716"/>
    </location>
</feature>
<dbReference type="GO" id="GO:0005634">
    <property type="term" value="C:nucleus"/>
    <property type="evidence" value="ECO:0007669"/>
    <property type="project" value="TreeGrafter"/>
</dbReference>
<protein>
    <recommendedName>
        <fullName evidence="3">SGT1-domain-containing protein</fullName>
    </recommendedName>
</protein>
<feature type="region of interest" description="Disordered" evidence="1">
    <location>
        <begin position="683"/>
        <end position="794"/>
    </location>
</feature>
<organism>
    <name type="scientific">Serpula lacrymans var. lacrymans (strain S7.9)</name>
    <name type="common">Dry rot fungus</name>
    <dbReference type="NCBI Taxonomy" id="578457"/>
    <lineage>
        <taxon>Eukaryota</taxon>
        <taxon>Fungi</taxon>
        <taxon>Dikarya</taxon>
        <taxon>Basidiomycota</taxon>
        <taxon>Agaricomycotina</taxon>
        <taxon>Agaricomycetes</taxon>
        <taxon>Agaricomycetidae</taxon>
        <taxon>Boletales</taxon>
        <taxon>Coniophorineae</taxon>
        <taxon>Serpulaceae</taxon>
        <taxon>Serpula</taxon>
    </lineage>
</organism>
<dbReference type="GeneID" id="18809711"/>
<dbReference type="PANTHER" id="PTHR13060:SF0">
    <property type="entry name" value="PROTEIN ECDYSONELESS HOMOLOG"/>
    <property type="match status" value="1"/>
</dbReference>
<feature type="region of interest" description="Disordered" evidence="1">
    <location>
        <begin position="591"/>
        <end position="649"/>
    </location>
</feature>
<evidence type="ECO:0008006" key="3">
    <source>
        <dbReference type="Google" id="ProtNLM"/>
    </source>
</evidence>
<dbReference type="AlphaFoldDB" id="F8NKG0"/>
<gene>
    <name evidence="2" type="ORF">SERLADRAFT_359798</name>
</gene>